<evidence type="ECO:0000313" key="1">
    <source>
        <dbReference type="EMBL" id="MEE8659502.1"/>
    </source>
</evidence>
<sequence>MTEMDALSRILSSTLIEAVPPNISAFAAQMLGACRPLGVLFYGAGMRSDDLDALLDFYVIVDEMRDWNWRNRLVCLAGQYLPPNVVYVRQMIDGRLMRAKVAVMTIDQFSRRVGPASFDSSIWARFTQPTRLVWVRDTVAADHILNAVRKAVLTATWWAACLSPGPARPAEIWRHLFSETYRNELRPENAGRAASIIEGRADWFEAILTLSWSQLGFPIHENSEGARFMVVSRVRLLKVRRQWRQMRRLGRWLNAARLIKAAFTFENGALYLADKIQRHSGLAMRLSPFEARHPLICLPILLWRARSILRRS</sequence>
<gene>
    <name evidence="1" type="ORF">DOFOFD_10840</name>
</gene>
<dbReference type="EMBL" id="JAWJZY010000005">
    <property type="protein sequence ID" value="MEE8659502.1"/>
    <property type="molecule type" value="Genomic_DNA"/>
</dbReference>
<comment type="caution">
    <text evidence="1">The sequence shown here is derived from an EMBL/GenBank/DDBJ whole genome shotgun (WGS) entry which is preliminary data.</text>
</comment>
<dbReference type="Proteomes" id="UP001312908">
    <property type="component" value="Unassembled WGS sequence"/>
</dbReference>
<organism evidence="1 2">
    <name type="scientific">Sorlinia euscelidii</name>
    <dbReference type="NCBI Taxonomy" id="3081148"/>
    <lineage>
        <taxon>Bacteria</taxon>
        <taxon>Pseudomonadati</taxon>
        <taxon>Pseudomonadota</taxon>
        <taxon>Alphaproteobacteria</taxon>
        <taxon>Acetobacterales</taxon>
        <taxon>Acetobacteraceae</taxon>
        <taxon>Sorlinia</taxon>
    </lineage>
</organism>
<dbReference type="RefSeq" id="WP_394820305.1">
    <property type="nucleotide sequence ID" value="NZ_JAWJZY010000005.1"/>
</dbReference>
<reference evidence="1 2" key="1">
    <citation type="submission" date="2023-10" db="EMBL/GenBank/DDBJ databases">
        <title>Sorlinia euscelidii gen. nov., sp. nov., an acetic acid bacteria isolated from the gut of Euscelidius variegatus emitter.</title>
        <authorList>
            <person name="Michoud G."/>
            <person name="Marasco R."/>
            <person name="Seferji K."/>
            <person name="Gonella E."/>
            <person name="Garuglieri E."/>
            <person name="Alma A."/>
            <person name="Mapelli F."/>
            <person name="Borin S."/>
            <person name="Daffonchio D."/>
            <person name="Crotti E."/>
        </authorList>
    </citation>
    <scope>NUCLEOTIDE SEQUENCE [LARGE SCALE GENOMIC DNA]</scope>
    <source>
        <strain evidence="1 2">EV16P</strain>
    </source>
</reference>
<name>A0ABU7U6K4_9PROT</name>
<evidence type="ECO:0000313" key="2">
    <source>
        <dbReference type="Proteomes" id="UP001312908"/>
    </source>
</evidence>
<proteinExistence type="predicted"/>
<keyword evidence="2" id="KW-1185">Reference proteome</keyword>
<accession>A0ABU7U6K4</accession>
<keyword evidence="1" id="KW-0548">Nucleotidyltransferase</keyword>
<protein>
    <submittedName>
        <fullName evidence="1">Phosphatidate cytidylyltransferase</fullName>
    </submittedName>
</protein>
<dbReference type="GO" id="GO:0016779">
    <property type="term" value="F:nucleotidyltransferase activity"/>
    <property type="evidence" value="ECO:0007669"/>
    <property type="project" value="UniProtKB-KW"/>
</dbReference>
<keyword evidence="1" id="KW-0808">Transferase</keyword>